<dbReference type="EMBL" id="PEIB01000046">
    <property type="protein sequence ID" value="RXJ70614.1"/>
    <property type="molecule type" value="Genomic_DNA"/>
</dbReference>
<keyword evidence="4" id="KW-1185">Reference proteome</keyword>
<accession>A0A4Q0YKU2</accession>
<evidence type="ECO:0000313" key="4">
    <source>
        <dbReference type="Proteomes" id="UP000290287"/>
    </source>
</evidence>
<comment type="caution">
    <text evidence="3">The sequence shown here is derived from an EMBL/GenBank/DDBJ whole genome shotgun (WGS) entry which is preliminary data.</text>
</comment>
<proteinExistence type="predicted"/>
<sequence length="463" mass="51395">MSHTRLLFSCVPLLLTLVFTMPSQASNSRSSNDLIAHFSSNGNLRLLKSTENCPITKDITPTSSALVVNDLALLEEPFELTRTLSTIITSTSAPDTTTSELLATMIDSFGESTQKKGKVFLDKDVRIEKDLFAPLLAQQLKPVGLFNRFDLADKDGAHCGEYRIVYARRFGSPFNIIFEAVYPNPSPEIGLAGCTNVANFWASLPSLSNDEQIEKLEDFYFNGIVHNDEKLTPVITAANFANFTGQVRTNTFVDNPWQLREFKVKVDSENKAVFNPVSVKDSPLAELYDKELTADEPLTLRRKGNRFRARFIDTFTPNLFAPEASNIDDEFELINSISLNNQNKFNDVQSSANNSDNPTSKASQDFKNRIVKQTGFDADLVLDRAGTQTCGGCHKFSSGKVVSFGKDGVRGGGDDILWPQDAGFVHITRNGSLSQALTEFFLPMREIVLKQFVCDPLVNLEKK</sequence>
<dbReference type="Proteomes" id="UP000290287">
    <property type="component" value="Unassembled WGS sequence"/>
</dbReference>
<evidence type="ECO:0000256" key="1">
    <source>
        <dbReference type="SAM" id="MobiDB-lite"/>
    </source>
</evidence>
<reference evidence="3 4" key="1">
    <citation type="submission" date="2017-10" db="EMBL/GenBank/DDBJ databases">
        <title>Nyctiphanis sp. nov., isolated from the stomach of the euphausiid Nyctiphanes simplex (Hansen, 1911) in the Gulf of California.</title>
        <authorList>
            <person name="Gomez-Gil B."/>
            <person name="Aguilar-Mendez M."/>
            <person name="Lopez-Cortes A."/>
            <person name="Gomez-Gutierrez J."/>
            <person name="Roque A."/>
            <person name="Lang E."/>
            <person name="Gonzalez-Castillo A."/>
        </authorList>
    </citation>
    <scope>NUCLEOTIDE SEQUENCE [LARGE SCALE GENOMIC DNA]</scope>
    <source>
        <strain evidence="3 4">CAIM 600</strain>
    </source>
</reference>
<feature type="chain" id="PRO_5020715092" evidence="2">
    <location>
        <begin position="26"/>
        <end position="463"/>
    </location>
</feature>
<evidence type="ECO:0000313" key="3">
    <source>
        <dbReference type="EMBL" id="RXJ70614.1"/>
    </source>
</evidence>
<keyword evidence="2" id="KW-0732">Signal</keyword>
<feature type="region of interest" description="Disordered" evidence="1">
    <location>
        <begin position="345"/>
        <end position="364"/>
    </location>
</feature>
<evidence type="ECO:0000256" key="2">
    <source>
        <dbReference type="SAM" id="SignalP"/>
    </source>
</evidence>
<gene>
    <name evidence="3" type="ORF">CS022_22855</name>
</gene>
<name>A0A4Q0YKU2_9GAMM</name>
<feature type="signal peptide" evidence="2">
    <location>
        <begin position="1"/>
        <end position="25"/>
    </location>
</feature>
<protein>
    <submittedName>
        <fullName evidence="3">Uncharacterized protein</fullName>
    </submittedName>
</protein>
<dbReference type="AlphaFoldDB" id="A0A4Q0YKU2"/>
<organism evidence="3 4">
    <name type="scientific">Veronia nyctiphanis</name>
    <dbReference type="NCBI Taxonomy" id="1278244"/>
    <lineage>
        <taxon>Bacteria</taxon>
        <taxon>Pseudomonadati</taxon>
        <taxon>Pseudomonadota</taxon>
        <taxon>Gammaproteobacteria</taxon>
        <taxon>Vibrionales</taxon>
        <taxon>Vibrionaceae</taxon>
        <taxon>Veronia</taxon>
    </lineage>
</organism>